<comment type="caution">
    <text evidence="2">The sequence shown here is derived from an EMBL/GenBank/DDBJ whole genome shotgun (WGS) entry which is preliminary data.</text>
</comment>
<sequence>MNKQLFLNRIQTALNHTQSDLSPGTGPDIDDTLSWNPVLKEENLLKIFQESTSRVDAYCEIFSILENEFISKLEQIITRNQIKSGLVFLEDLLLICNEKSFWLNIFKRFPWIKIWVSRKTDEVTQDELTKILSNIDLVISGCCFLLADVGTAGIYSNSFSGRAGSLFSPHHIIIAKSSQLYSCFSEYLRSATKNPVNEESSALILISGPSRTADIEKTLVKGVHGPVSLSFFVITDF</sequence>
<name>A0A1F7RZT1_9BACT</name>
<dbReference type="Pfam" id="PF02589">
    <property type="entry name" value="LUD_dom"/>
    <property type="match status" value="1"/>
</dbReference>
<reference evidence="2 3" key="1">
    <citation type="journal article" date="2016" name="Nat. Commun.">
        <title>Thousands of microbial genomes shed light on interconnected biogeochemical processes in an aquifer system.</title>
        <authorList>
            <person name="Anantharaman K."/>
            <person name="Brown C.T."/>
            <person name="Hug L.A."/>
            <person name="Sharon I."/>
            <person name="Castelle C.J."/>
            <person name="Probst A.J."/>
            <person name="Thomas B.C."/>
            <person name="Singh A."/>
            <person name="Wilkins M.J."/>
            <person name="Karaoz U."/>
            <person name="Brodie E.L."/>
            <person name="Williams K.H."/>
            <person name="Hubbard S.S."/>
            <person name="Banfield J.F."/>
        </authorList>
    </citation>
    <scope>NUCLEOTIDE SEQUENCE [LARGE SCALE GENOMIC DNA]</scope>
</reference>
<dbReference type="SUPFAM" id="SSF100950">
    <property type="entry name" value="NagB/RpiA/CoA transferase-like"/>
    <property type="match status" value="1"/>
</dbReference>
<protein>
    <recommendedName>
        <fullName evidence="1">LUD domain-containing protein</fullName>
    </recommendedName>
</protein>
<organism evidence="2 3">
    <name type="scientific">Candidatus Schekmanbacteria bacterium RBG_13_48_7</name>
    <dbReference type="NCBI Taxonomy" id="1817878"/>
    <lineage>
        <taxon>Bacteria</taxon>
        <taxon>Candidatus Schekmaniibacteriota</taxon>
    </lineage>
</organism>
<evidence type="ECO:0000313" key="2">
    <source>
        <dbReference type="EMBL" id="OGL47063.1"/>
    </source>
</evidence>
<dbReference type="EMBL" id="MGDD01000100">
    <property type="protein sequence ID" value="OGL47063.1"/>
    <property type="molecule type" value="Genomic_DNA"/>
</dbReference>
<dbReference type="InterPro" id="IPR003741">
    <property type="entry name" value="LUD_dom"/>
</dbReference>
<dbReference type="Gene3D" id="3.40.50.10420">
    <property type="entry name" value="NagB/RpiA/CoA transferase-like"/>
    <property type="match status" value="1"/>
</dbReference>
<feature type="domain" description="LUD" evidence="1">
    <location>
        <begin position="115"/>
        <end position="229"/>
    </location>
</feature>
<proteinExistence type="predicted"/>
<dbReference type="InterPro" id="IPR024185">
    <property type="entry name" value="FTHF_cligase-like_sf"/>
</dbReference>
<accession>A0A1F7RZT1</accession>
<evidence type="ECO:0000313" key="3">
    <source>
        <dbReference type="Proteomes" id="UP000179266"/>
    </source>
</evidence>
<gene>
    <name evidence="2" type="ORF">A2161_20160</name>
</gene>
<evidence type="ECO:0000259" key="1">
    <source>
        <dbReference type="Pfam" id="PF02589"/>
    </source>
</evidence>
<dbReference type="PANTHER" id="PTHR43682">
    <property type="entry name" value="LACTATE UTILIZATION PROTEIN C"/>
    <property type="match status" value="1"/>
</dbReference>
<dbReference type="AlphaFoldDB" id="A0A1F7RZT1"/>
<dbReference type="PANTHER" id="PTHR43682:SF1">
    <property type="entry name" value="LACTATE UTILIZATION PROTEIN C"/>
    <property type="match status" value="1"/>
</dbReference>
<dbReference type="Proteomes" id="UP000179266">
    <property type="component" value="Unassembled WGS sequence"/>
</dbReference>
<dbReference type="InterPro" id="IPR037171">
    <property type="entry name" value="NagB/RpiA_transferase-like"/>
</dbReference>